<keyword evidence="2" id="KW-0614">Plasmid</keyword>
<geneLocation type="plasmid" evidence="3">
    <name>pcba1112-02</name>
</geneLocation>
<dbReference type="AlphaFoldDB" id="A0A345EIH6"/>
<dbReference type="RefSeq" id="WP_114606902.1">
    <property type="nucleotide sequence ID" value="NZ_CP031149.1"/>
</dbReference>
<protein>
    <recommendedName>
        <fullName evidence="1">DUF6884 domain-containing protein</fullName>
    </recommendedName>
</protein>
<accession>A0A345EIH6</accession>
<evidence type="ECO:0000313" key="3">
    <source>
        <dbReference type="Proteomes" id="UP000252985"/>
    </source>
</evidence>
<evidence type="ECO:0000313" key="2">
    <source>
        <dbReference type="EMBL" id="AXG11998.1"/>
    </source>
</evidence>
<sequence length="196" mass="21676">MPTRQTTIETVQTDGGGCEDSTRSSLLVRRTALVGCGDAKHDGLLPAREKYRSTYFGLKRDFAETLCARWWILSAKFGLLDPDRVTDDYDVAITDDDVDTAQWVEDVRTALSNVEWPKTTKDGRDIVWELYALAGSGYLEAADQDGNALRVQLPDVTPEHVTIRFPFDDLAGIGYQNGWLAACRDSGCVVETANHG</sequence>
<dbReference type="Proteomes" id="UP000252985">
    <property type="component" value="Plasmid pCBA1112-02"/>
</dbReference>
<dbReference type="GeneID" id="37289122"/>
<dbReference type="Pfam" id="PF21818">
    <property type="entry name" value="DUF6884"/>
    <property type="match status" value="1"/>
</dbReference>
<reference evidence="2 3" key="1">
    <citation type="submission" date="2018-07" db="EMBL/GenBank/DDBJ databases">
        <title>Genome sequences of Haloplanus sp. CBA1112.</title>
        <authorList>
            <person name="Kim Y.B."/>
            <person name="Roh S.W."/>
        </authorList>
    </citation>
    <scope>NUCLEOTIDE SEQUENCE [LARGE SCALE GENOMIC DNA]</scope>
    <source>
        <strain evidence="2 3">CBA1112</strain>
        <plasmid evidence="3">pcba1112-02</plasmid>
    </source>
</reference>
<feature type="domain" description="DUF6884" evidence="1">
    <location>
        <begin position="32"/>
        <end position="180"/>
    </location>
</feature>
<dbReference type="EMBL" id="CP031149">
    <property type="protein sequence ID" value="AXG11998.1"/>
    <property type="molecule type" value="Genomic_DNA"/>
</dbReference>
<dbReference type="KEGG" id="haq:DU484_19050"/>
<organism evidence="2 3">
    <name type="scientific">Haloplanus rubicundus</name>
    <dbReference type="NCBI Taxonomy" id="1547898"/>
    <lineage>
        <taxon>Archaea</taxon>
        <taxon>Methanobacteriati</taxon>
        <taxon>Methanobacteriota</taxon>
        <taxon>Stenosarchaea group</taxon>
        <taxon>Halobacteria</taxon>
        <taxon>Halobacteriales</taxon>
        <taxon>Haloferacaceae</taxon>
        <taxon>Haloplanus</taxon>
    </lineage>
</organism>
<evidence type="ECO:0000259" key="1">
    <source>
        <dbReference type="Pfam" id="PF21818"/>
    </source>
</evidence>
<dbReference type="InterPro" id="IPR049251">
    <property type="entry name" value="DUF6884"/>
</dbReference>
<proteinExistence type="predicted"/>
<name>A0A345EIH6_9EURY</name>
<gene>
    <name evidence="2" type="ORF">DU484_19050</name>
</gene>